<keyword evidence="1" id="KW-0677">Repeat</keyword>
<dbReference type="InterPro" id="IPR013783">
    <property type="entry name" value="Ig-like_fold"/>
</dbReference>
<dbReference type="Gene3D" id="2.60.40.10">
    <property type="entry name" value="Immunoglobulins"/>
    <property type="match status" value="1"/>
</dbReference>
<dbReference type="AlphaFoldDB" id="A0A6S7HGF8"/>
<evidence type="ECO:0000256" key="1">
    <source>
        <dbReference type="ARBA" id="ARBA00022737"/>
    </source>
</evidence>
<dbReference type="EMBL" id="CACRXK020002593">
    <property type="protein sequence ID" value="CAB3995070.1"/>
    <property type="molecule type" value="Genomic_DNA"/>
</dbReference>
<dbReference type="PROSITE" id="PS50853">
    <property type="entry name" value="FN3"/>
    <property type="match status" value="1"/>
</dbReference>
<keyword evidence="2" id="KW-0675">Receptor</keyword>
<accession>A0A6S7HGF8</accession>
<proteinExistence type="predicted"/>
<dbReference type="SMART" id="SM00060">
    <property type="entry name" value="FN3"/>
    <property type="match status" value="1"/>
</dbReference>
<dbReference type="OrthoDB" id="5988507at2759"/>
<dbReference type="InterPro" id="IPR003961">
    <property type="entry name" value="FN3_dom"/>
</dbReference>
<comment type="caution">
    <text evidence="2">The sequence shown here is derived from an EMBL/GenBank/DDBJ whole genome shotgun (WGS) entry which is preliminary data.</text>
</comment>
<dbReference type="Proteomes" id="UP001152795">
    <property type="component" value="Unassembled WGS sequence"/>
</dbReference>
<dbReference type="CDD" id="cd00063">
    <property type="entry name" value="FN3"/>
    <property type="match status" value="1"/>
</dbReference>
<dbReference type="FunFam" id="2.60.40.10:FF:000028">
    <property type="entry name" value="Neuronal cell adhesion molecule"/>
    <property type="match status" value="1"/>
</dbReference>
<protein>
    <submittedName>
        <fullName evidence="2">Receptor-type tyrosine- phosphatase F, partial</fullName>
    </submittedName>
</protein>
<dbReference type="InterPro" id="IPR036116">
    <property type="entry name" value="FN3_sf"/>
</dbReference>
<dbReference type="SUPFAM" id="SSF49265">
    <property type="entry name" value="Fibronectin type III"/>
    <property type="match status" value="1"/>
</dbReference>
<organism evidence="2 3">
    <name type="scientific">Paramuricea clavata</name>
    <name type="common">Red gorgonian</name>
    <name type="synonym">Violescent sea-whip</name>
    <dbReference type="NCBI Taxonomy" id="317549"/>
    <lineage>
        <taxon>Eukaryota</taxon>
        <taxon>Metazoa</taxon>
        <taxon>Cnidaria</taxon>
        <taxon>Anthozoa</taxon>
        <taxon>Octocorallia</taxon>
        <taxon>Malacalcyonacea</taxon>
        <taxon>Plexauridae</taxon>
        <taxon>Paramuricea</taxon>
    </lineage>
</organism>
<sequence length="200" mass="21670">MAGKLSGPVALATFNEEKIEKTSSHETWIVSSGIEMSGWIGHNSDKILYKITVTRRPKRVNQKDSLLWSKVPSKGPNITSITNITPTSIKIAWEKLSADDENGVITGYEVCYKAPSTPGDVDCNLNKPVTGADTTASVLDNLNEATTYNVATKARTVKGLGPLGPTVSITTLEHDSLVNRDYLTSLWTLHHATAKTSDTK</sequence>
<reference evidence="2" key="1">
    <citation type="submission" date="2020-04" db="EMBL/GenBank/DDBJ databases">
        <authorList>
            <person name="Alioto T."/>
            <person name="Alioto T."/>
            <person name="Gomez Garrido J."/>
        </authorList>
    </citation>
    <scope>NUCLEOTIDE SEQUENCE</scope>
    <source>
        <strain evidence="2">A484AB</strain>
    </source>
</reference>
<evidence type="ECO:0000313" key="3">
    <source>
        <dbReference type="Proteomes" id="UP001152795"/>
    </source>
</evidence>
<evidence type="ECO:0000313" key="2">
    <source>
        <dbReference type="EMBL" id="CAB3995070.1"/>
    </source>
</evidence>
<dbReference type="Pfam" id="PF00041">
    <property type="entry name" value="fn3"/>
    <property type="match status" value="1"/>
</dbReference>
<gene>
    <name evidence="2" type="ORF">PACLA_8A077747</name>
</gene>
<name>A0A6S7HGF8_PARCT</name>
<keyword evidence="3" id="KW-1185">Reference proteome</keyword>